<dbReference type="InterPro" id="IPR029055">
    <property type="entry name" value="Ntn_hydrolases_N"/>
</dbReference>
<name>G6YVK4_9GAMM</name>
<dbReference type="InterPro" id="IPR043138">
    <property type="entry name" value="GGT_lsub"/>
</dbReference>
<dbReference type="PRINTS" id="PR01210">
    <property type="entry name" value="GGTRANSPTASE"/>
</dbReference>
<dbReference type="EMBL" id="AGTR01000060">
    <property type="protein sequence ID" value="EHJ03681.1"/>
    <property type="molecule type" value="Genomic_DNA"/>
</dbReference>
<dbReference type="PANTHER" id="PTHR43881:SF5">
    <property type="entry name" value="GAMMA-GLUTAMYLTRANSPEPTIDASE"/>
    <property type="match status" value="1"/>
</dbReference>
<reference evidence="1 2" key="1">
    <citation type="journal article" date="2012" name="J. Bacteriol.">
        <title>Genome sequence of deep-sea manganese-oxidizing bacterium Marinobacter manganoxydans MnI7-9.</title>
        <authorList>
            <person name="Wang H."/>
            <person name="Li H."/>
            <person name="Shao Z."/>
            <person name="Liao S."/>
            <person name="Johnstone L."/>
            <person name="Rensing C."/>
            <person name="Wang G."/>
        </authorList>
    </citation>
    <scope>NUCLEOTIDE SEQUENCE [LARGE SCALE GENOMIC DNA]</scope>
    <source>
        <strain evidence="1 2">MnI7-9</strain>
    </source>
</reference>
<dbReference type="PATRIC" id="fig|1094979.3.peg.2809"/>
<keyword evidence="2" id="KW-1185">Reference proteome</keyword>
<gene>
    <name evidence="1" type="ORF">KYE_14517</name>
</gene>
<dbReference type="InterPro" id="IPR043137">
    <property type="entry name" value="GGT_ssub_C"/>
</dbReference>
<proteinExistence type="predicted"/>
<dbReference type="MEROPS" id="T03.025"/>
<sequence length="528" mass="56470">MLKTVYSTNGMFVAPHHQAALAGRDVLKEGGNAVEAMVAAAASIATVYPHMNSIGGDGFWLIHEPGKPPVAIDACGQAAKAATLDFYQGHDQIPSRGPLAALTSAGTIAGWQKALAVSASWGKALPVSRLLAPAIEQAKTGIVVTESQARLTAEKAHQMKDAPGFFDAFAPGGKVPAAGTRMKQLALASTLEQLARVGLDDFYRGELGKAMGDELSKLGSPITAEDLAAYRALQVEPLQTKLRGARIFNLPPPTQGLASLMILGVFDQLGVSEAEGFDYIHGLVESTKQAFRVRDRVVTDPDRLPETPSDYLTPERLAALAANIDHQKALPWPDPAKPGDTIWMGCIDSEGRAVSFIQSIFWEFGSGVVLKDTGVNWQNRGISFSLDPTALQALEPGRKPFHTLNPALAHFDDGRIMSYGTMGGEGQPQTQAMVFSRYGMFNQPLQQAVTAPRWLLGRTWGDTTTTLKFENRFDPELIKRLKAAGHDVEEIGEAFSDTMGHAGALVLKTDGIIEGAADPRSDGSVAAY</sequence>
<evidence type="ECO:0000313" key="1">
    <source>
        <dbReference type="EMBL" id="EHJ03681.1"/>
    </source>
</evidence>
<evidence type="ECO:0000313" key="2">
    <source>
        <dbReference type="Proteomes" id="UP000003208"/>
    </source>
</evidence>
<dbReference type="SUPFAM" id="SSF56235">
    <property type="entry name" value="N-terminal nucleophile aminohydrolases (Ntn hydrolases)"/>
    <property type="match status" value="1"/>
</dbReference>
<dbReference type="InterPro" id="IPR052896">
    <property type="entry name" value="GGT-like_enzyme"/>
</dbReference>
<accession>G6YVK4</accession>
<dbReference type="PANTHER" id="PTHR43881">
    <property type="entry name" value="GAMMA-GLUTAMYLTRANSPEPTIDASE (AFU_ORTHOLOGUE AFUA_4G13580)"/>
    <property type="match status" value="1"/>
</dbReference>
<dbReference type="AlphaFoldDB" id="G6YVK4"/>
<protein>
    <submittedName>
        <fullName evidence="1">Gamma-glutamyltranspeptidase Ggt</fullName>
    </submittedName>
</protein>
<organism evidence="1 2">
    <name type="scientific">Marinobacter manganoxydans MnI7-9</name>
    <dbReference type="NCBI Taxonomy" id="1094979"/>
    <lineage>
        <taxon>Bacteria</taxon>
        <taxon>Pseudomonadati</taxon>
        <taxon>Pseudomonadota</taxon>
        <taxon>Gammaproteobacteria</taxon>
        <taxon>Pseudomonadales</taxon>
        <taxon>Marinobacteraceae</taxon>
        <taxon>Marinobacter</taxon>
    </lineage>
</organism>
<dbReference type="Gene3D" id="1.10.246.130">
    <property type="match status" value="1"/>
</dbReference>
<dbReference type="Proteomes" id="UP000003208">
    <property type="component" value="Unassembled WGS sequence"/>
</dbReference>
<dbReference type="Pfam" id="PF01019">
    <property type="entry name" value="G_glu_transpept"/>
    <property type="match status" value="1"/>
</dbReference>
<dbReference type="RefSeq" id="WP_008174578.1">
    <property type="nucleotide sequence ID" value="NZ_AGTR01000060.1"/>
</dbReference>
<dbReference type="Gene3D" id="3.60.20.40">
    <property type="match status" value="1"/>
</dbReference>